<accession>A0A7J6W7T6</accession>
<dbReference type="GO" id="GO:0000160">
    <property type="term" value="P:phosphorelay signal transduction system"/>
    <property type="evidence" value="ECO:0007669"/>
    <property type="project" value="InterPro"/>
</dbReference>
<dbReference type="OrthoDB" id="21225at2759"/>
<keyword evidence="4" id="KW-1185">Reference proteome</keyword>
<dbReference type="Pfam" id="PF00072">
    <property type="entry name" value="Response_reg"/>
    <property type="match status" value="1"/>
</dbReference>
<reference evidence="3 4" key="1">
    <citation type="submission" date="2020-06" db="EMBL/GenBank/DDBJ databases">
        <title>Transcriptomic and genomic resources for Thalictrum thalictroides and T. hernandezii: Facilitating candidate gene discovery in an emerging model plant lineage.</title>
        <authorList>
            <person name="Arias T."/>
            <person name="Riano-Pachon D.M."/>
            <person name="Di Stilio V.S."/>
        </authorList>
    </citation>
    <scope>NUCLEOTIDE SEQUENCE [LARGE SCALE GENOMIC DNA]</scope>
    <source>
        <strain evidence="4">cv. WT478/WT964</strain>
        <tissue evidence="3">Leaves</tissue>
    </source>
</reference>
<dbReference type="SUPFAM" id="SSF52172">
    <property type="entry name" value="CheY-like"/>
    <property type="match status" value="1"/>
</dbReference>
<name>A0A7J6W7T6_THATH</name>
<dbReference type="PANTHER" id="PTHR43228:SF1">
    <property type="entry name" value="TWO-COMPONENT RESPONSE REGULATOR ARR22"/>
    <property type="match status" value="1"/>
</dbReference>
<dbReference type="InterPro" id="IPR001789">
    <property type="entry name" value="Sig_transdc_resp-reg_receiver"/>
</dbReference>
<protein>
    <submittedName>
        <fullName evidence="3">Two-component response regulator</fullName>
    </submittedName>
</protein>
<dbReference type="AlphaFoldDB" id="A0A7J6W7T6"/>
<evidence type="ECO:0000256" key="1">
    <source>
        <dbReference type="PROSITE-ProRule" id="PRU00169"/>
    </source>
</evidence>
<dbReference type="PROSITE" id="PS50110">
    <property type="entry name" value="RESPONSE_REGULATORY"/>
    <property type="match status" value="1"/>
</dbReference>
<organism evidence="3 4">
    <name type="scientific">Thalictrum thalictroides</name>
    <name type="common">Rue-anemone</name>
    <name type="synonym">Anemone thalictroides</name>
    <dbReference type="NCBI Taxonomy" id="46969"/>
    <lineage>
        <taxon>Eukaryota</taxon>
        <taxon>Viridiplantae</taxon>
        <taxon>Streptophyta</taxon>
        <taxon>Embryophyta</taxon>
        <taxon>Tracheophyta</taxon>
        <taxon>Spermatophyta</taxon>
        <taxon>Magnoliopsida</taxon>
        <taxon>Ranunculales</taxon>
        <taxon>Ranunculaceae</taxon>
        <taxon>Thalictroideae</taxon>
        <taxon>Thalictrum</taxon>
    </lineage>
</organism>
<feature type="domain" description="Response regulatory" evidence="2">
    <location>
        <begin position="11"/>
        <end position="126"/>
    </location>
</feature>
<dbReference type="PANTHER" id="PTHR43228">
    <property type="entry name" value="TWO-COMPONENT RESPONSE REGULATOR"/>
    <property type="match status" value="1"/>
</dbReference>
<proteinExistence type="predicted"/>
<dbReference type="CDD" id="cd17546">
    <property type="entry name" value="REC_hyHK_CKI1_RcsC-like"/>
    <property type="match status" value="1"/>
</dbReference>
<comment type="caution">
    <text evidence="3">The sequence shown here is derived from an EMBL/GenBank/DDBJ whole genome shotgun (WGS) entry which is preliminary data.</text>
</comment>
<dbReference type="EMBL" id="JABWDY010021221">
    <property type="protein sequence ID" value="KAF5192522.1"/>
    <property type="molecule type" value="Genomic_DNA"/>
</dbReference>
<evidence type="ECO:0000313" key="4">
    <source>
        <dbReference type="Proteomes" id="UP000554482"/>
    </source>
</evidence>
<evidence type="ECO:0000259" key="2">
    <source>
        <dbReference type="PROSITE" id="PS50110"/>
    </source>
</evidence>
<dbReference type="InterPro" id="IPR011006">
    <property type="entry name" value="CheY-like_superfamily"/>
</dbReference>
<evidence type="ECO:0000313" key="3">
    <source>
        <dbReference type="EMBL" id="KAF5192522.1"/>
    </source>
</evidence>
<dbReference type="SMART" id="SM00448">
    <property type="entry name" value="REC"/>
    <property type="match status" value="1"/>
</dbReference>
<keyword evidence="1" id="KW-0597">Phosphoprotein</keyword>
<dbReference type="InterPro" id="IPR052048">
    <property type="entry name" value="ST_Response_Regulator"/>
</dbReference>
<dbReference type="Proteomes" id="UP000554482">
    <property type="component" value="Unassembled WGS sequence"/>
</dbReference>
<dbReference type="Gene3D" id="3.40.50.2300">
    <property type="match status" value="1"/>
</dbReference>
<sequence>MAISSRKTKLVALVVDDNKIMRNHHVKLLMKLQVEAWDAKNGKEAVNFIETGEEFDLILMDKVMPVMDGVEATRLLREMGVTTMIVGLGSLLSEEEKQAFMEAGGDDILEKPLSHPKLVSILREVDNTF</sequence>
<gene>
    <name evidence="3" type="ORF">FRX31_017891</name>
</gene>
<feature type="modified residue" description="4-aspartylphosphate" evidence="1">
    <location>
        <position position="61"/>
    </location>
</feature>